<feature type="transmembrane region" description="Helical" evidence="1">
    <location>
        <begin position="45"/>
        <end position="67"/>
    </location>
</feature>
<comment type="caution">
    <text evidence="2">The sequence shown here is derived from an EMBL/GenBank/DDBJ whole genome shotgun (WGS) entry which is preliminary data.</text>
</comment>
<keyword evidence="1" id="KW-0472">Membrane</keyword>
<gene>
    <name evidence="2" type="ORF">ACFFP0_24945</name>
</gene>
<name>A0ABV6ANB6_9HYPH</name>
<evidence type="ECO:0000313" key="2">
    <source>
        <dbReference type="EMBL" id="MFB9952106.1"/>
    </source>
</evidence>
<dbReference type="EMBL" id="JBHMAA010000032">
    <property type="protein sequence ID" value="MFB9952106.1"/>
    <property type="molecule type" value="Genomic_DNA"/>
</dbReference>
<protein>
    <submittedName>
        <fullName evidence="2">Uncharacterized protein</fullName>
    </submittedName>
</protein>
<keyword evidence="1" id="KW-0812">Transmembrane</keyword>
<sequence>MSTRNKACRLEIGGPVDGPVRSRTLHLVHANDQYSGDDFEGRRNWSFMLVLFAALAGVTSSAAIWSFI</sequence>
<dbReference type="Proteomes" id="UP001589692">
    <property type="component" value="Unassembled WGS sequence"/>
</dbReference>
<dbReference type="RefSeq" id="WP_377264922.1">
    <property type="nucleotide sequence ID" value="NZ_JBHMAA010000032.1"/>
</dbReference>
<keyword evidence="1" id="KW-1133">Transmembrane helix</keyword>
<keyword evidence="3" id="KW-1185">Reference proteome</keyword>
<evidence type="ECO:0000313" key="3">
    <source>
        <dbReference type="Proteomes" id="UP001589692"/>
    </source>
</evidence>
<accession>A0ABV6ANB6</accession>
<organism evidence="2 3">
    <name type="scientific">Rhizobium puerariae</name>
    <dbReference type="NCBI Taxonomy" id="1585791"/>
    <lineage>
        <taxon>Bacteria</taxon>
        <taxon>Pseudomonadati</taxon>
        <taxon>Pseudomonadota</taxon>
        <taxon>Alphaproteobacteria</taxon>
        <taxon>Hyphomicrobiales</taxon>
        <taxon>Rhizobiaceae</taxon>
        <taxon>Rhizobium/Agrobacterium group</taxon>
        <taxon>Rhizobium</taxon>
    </lineage>
</organism>
<reference evidence="2 3" key="1">
    <citation type="submission" date="2024-09" db="EMBL/GenBank/DDBJ databases">
        <authorList>
            <person name="Sun Q."/>
            <person name="Mori K."/>
        </authorList>
    </citation>
    <scope>NUCLEOTIDE SEQUENCE [LARGE SCALE GENOMIC DNA]</scope>
    <source>
        <strain evidence="2 3">TBRC 4938</strain>
    </source>
</reference>
<proteinExistence type="predicted"/>
<evidence type="ECO:0000256" key="1">
    <source>
        <dbReference type="SAM" id="Phobius"/>
    </source>
</evidence>